<dbReference type="SMART" id="SM00365">
    <property type="entry name" value="LRR_SD22"/>
    <property type="match status" value="3"/>
</dbReference>
<evidence type="ECO:0000256" key="10">
    <source>
        <dbReference type="SAM" id="MobiDB-lite"/>
    </source>
</evidence>
<keyword evidence="6" id="KW-0206">Cytoskeleton</keyword>
<evidence type="ECO:0000256" key="4">
    <source>
        <dbReference type="ARBA" id="ARBA00022737"/>
    </source>
</evidence>
<dbReference type="Gene3D" id="3.80.10.10">
    <property type="entry name" value="Ribonuclease Inhibitor"/>
    <property type="match status" value="2"/>
</dbReference>
<dbReference type="PANTHER" id="PTHR45973:SF2">
    <property type="entry name" value="CENTROSOMAL PROTEIN OF 97 KDA"/>
    <property type="match status" value="1"/>
</dbReference>
<sequence>MAATGAGMADPVLQMPNHRGPGVLDLSARGLQRLEPQLFRPDSHTHTLILDQNQLMKLEHLEHNPDLQQLSVACNRLVRMMNVCRLTQLRVLDLQNNSIGCIEGLKELQQLERLNLAGNNIKVMEQLHHCVSLQHLDLSDNNISQIGDVSRLSALQTLLLHGNIITTLRSAPAHLPAHLRVLSLAENEIRDLTEVCYLAPVRGLQQLSLLSNPCVSCVSSAVCDYRPYVLSWCLGLELLDGVAVTQKEGLKAEWLYSQGRGRVFRPGEHTQLLQYLSRTCPAAARQPPAEDAKLEKILNKQRHHQNQLQHTHHQTPSRPTHLDVQQLHQSTPDEDEEDEGDDVIAQAAVYVEPAVRVNAWMDSVSPPLAAPPPSAPPPAVAADGLLLQDLEAPGPLASESAAPPASAPDSGEEEFEDSLAPPTSTQHRAPGEEPVCGGVSSEHQQCEPQDAAVRIQSWWRGQWTRQRHPQARAVRAEIRMRRMQDHIIHLSTQLDRVRRQQEEERLQRRVQEEAVKVLWKQLQVLLQWQASVDQRLNTTHTPALNKTHTPADSAAHTPADSSTDTHTHADLSVPECGSPCVNSSAASGDAQNCSLLEQYLSSVQQQDEEERAAHDL</sequence>
<dbReference type="ZFIN" id="ZDB-GENE-031030-11">
    <property type="gene designation" value="cep97"/>
</dbReference>
<keyword evidence="4" id="KW-0677">Repeat</keyword>
<feature type="region of interest" description="Disordered" evidence="10">
    <location>
        <begin position="394"/>
        <end position="444"/>
    </location>
</feature>
<feature type="compositionally biased region" description="Low complexity" evidence="10">
    <location>
        <begin position="394"/>
        <end position="409"/>
    </location>
</feature>
<proteinExistence type="predicted"/>
<dbReference type="PANTHER" id="PTHR45973">
    <property type="entry name" value="PROTEIN PHOSPHATASE 1 REGULATORY SUBUNIT SDS22-RELATED"/>
    <property type="match status" value="1"/>
</dbReference>
<evidence type="ECO:0000256" key="1">
    <source>
        <dbReference type="ARBA" id="ARBA00004300"/>
    </source>
</evidence>
<comment type="function">
    <text evidence="7">Acts as a key negative regulator of ciliogenesis in collaboration with CCP110 by capping the mother centriole thereby preventing cilia formation. Required for recruitment of CCP110 to the centrosome.</text>
</comment>
<evidence type="ECO:0000256" key="5">
    <source>
        <dbReference type="ARBA" id="ARBA00022794"/>
    </source>
</evidence>
<dbReference type="Pfam" id="PF14580">
    <property type="entry name" value="LRR_9"/>
    <property type="match status" value="1"/>
</dbReference>
<dbReference type="OrthoDB" id="5954088at2759"/>
<dbReference type="AlphaFoldDB" id="A0A8M3B5Y9"/>
<evidence type="ECO:0000313" key="12">
    <source>
        <dbReference type="RefSeq" id="XP_009303333.3"/>
    </source>
</evidence>
<evidence type="ECO:0000313" key="13">
    <source>
        <dbReference type="ZFIN" id="ZDB-GENE-031030-11"/>
    </source>
</evidence>
<comment type="subcellular location">
    <subcellularLocation>
        <location evidence="1">Cytoplasm</location>
        <location evidence="1">Cytoskeleton</location>
        <location evidence="1">Microtubule organizing center</location>
        <location evidence="1">Centrosome</location>
    </subcellularLocation>
</comment>
<dbReference type="SUPFAM" id="SSF52058">
    <property type="entry name" value="L domain-like"/>
    <property type="match status" value="1"/>
</dbReference>
<dbReference type="InterPro" id="IPR000048">
    <property type="entry name" value="IQ_motif_EF-hand-BS"/>
</dbReference>
<feature type="region of interest" description="Disordered" evidence="10">
    <location>
        <begin position="301"/>
        <end position="340"/>
    </location>
</feature>
<evidence type="ECO:0000256" key="9">
    <source>
        <dbReference type="ARBA" id="ARBA00076677"/>
    </source>
</evidence>
<reference evidence="12" key="1">
    <citation type="submission" date="2025-08" db="UniProtKB">
        <authorList>
            <consortium name="RefSeq"/>
        </authorList>
    </citation>
    <scope>IDENTIFICATION</scope>
    <source>
        <strain evidence="12">Tuebingen</strain>
        <tissue evidence="12">Fibroblasts and whole tissue</tissue>
    </source>
</reference>
<dbReference type="CTD" id="79598"/>
<dbReference type="FunCoup" id="A0A8M3B5Y9">
    <property type="interactions" value="1236"/>
</dbReference>
<feature type="compositionally biased region" description="Basic residues" evidence="10">
    <location>
        <begin position="301"/>
        <end position="315"/>
    </location>
</feature>
<dbReference type="InterPro" id="IPR001611">
    <property type="entry name" value="Leu-rich_rpt"/>
</dbReference>
<protein>
    <recommendedName>
        <fullName evidence="8">Centrosomal protein of 97 kDa</fullName>
    </recommendedName>
    <alternativeName>
        <fullName evidence="9">Leucine-rich repeat and IQ domain-containing protein 2</fullName>
    </alternativeName>
</protein>
<gene>
    <name evidence="12 13" type="primary">cep97</name>
    <name evidence="12" type="synonym">lrriq2</name>
    <name evidence="12" type="synonym">zgc:63856</name>
</gene>
<dbReference type="GO" id="GO:0005813">
    <property type="term" value="C:centrosome"/>
    <property type="evidence" value="ECO:0007669"/>
    <property type="project" value="UniProtKB-SubCell"/>
</dbReference>
<keyword evidence="3" id="KW-0433">Leucine-rich repeat</keyword>
<dbReference type="Pfam" id="PF00612">
    <property type="entry name" value="IQ"/>
    <property type="match status" value="1"/>
</dbReference>
<keyword evidence="11" id="KW-1185">Reference proteome</keyword>
<dbReference type="RefSeq" id="XP_009303333.3">
    <property type="nucleotide sequence ID" value="XM_009305058.4"/>
</dbReference>
<dbReference type="GO" id="GO:0030030">
    <property type="term" value="P:cell projection organization"/>
    <property type="evidence" value="ECO:0007669"/>
    <property type="project" value="UniProtKB-KW"/>
</dbReference>
<dbReference type="Proteomes" id="UP000000437">
    <property type="component" value="Chromosome 1"/>
</dbReference>
<name>A0A8M3B5Y9_DANRE</name>
<dbReference type="PROSITE" id="PS51450">
    <property type="entry name" value="LRR"/>
    <property type="match status" value="4"/>
</dbReference>
<dbReference type="InterPro" id="IPR050576">
    <property type="entry name" value="Cilia_flagella_integrity"/>
</dbReference>
<evidence type="ECO:0000313" key="11">
    <source>
        <dbReference type="Proteomes" id="UP000000437"/>
    </source>
</evidence>
<dbReference type="PROSITE" id="PS50096">
    <property type="entry name" value="IQ"/>
    <property type="match status" value="1"/>
</dbReference>
<keyword evidence="5" id="KW-0970">Cilium biogenesis/degradation</keyword>
<evidence type="ECO:0000256" key="7">
    <source>
        <dbReference type="ARBA" id="ARBA00058656"/>
    </source>
</evidence>
<evidence type="ECO:0000256" key="3">
    <source>
        <dbReference type="ARBA" id="ARBA00022614"/>
    </source>
</evidence>
<evidence type="ECO:0000256" key="2">
    <source>
        <dbReference type="ARBA" id="ARBA00022490"/>
    </source>
</evidence>
<evidence type="ECO:0000256" key="6">
    <source>
        <dbReference type="ARBA" id="ARBA00023212"/>
    </source>
</evidence>
<feature type="compositionally biased region" description="Polar residues" evidence="10">
    <location>
        <begin position="541"/>
        <end position="550"/>
    </location>
</feature>
<dbReference type="InterPro" id="IPR032675">
    <property type="entry name" value="LRR_dom_sf"/>
</dbReference>
<dbReference type="AGR" id="ZFIN:ZDB-GENE-031030-11"/>
<dbReference type="FunFam" id="3.80.10.10:FF:000165">
    <property type="entry name" value="Centrosomal protein of 97 kDa"/>
    <property type="match status" value="1"/>
</dbReference>
<dbReference type="GeneID" id="386640"/>
<organism evidence="11 12">
    <name type="scientific">Danio rerio</name>
    <name type="common">Zebrafish</name>
    <name type="synonym">Brachydanio rerio</name>
    <dbReference type="NCBI Taxonomy" id="7955"/>
    <lineage>
        <taxon>Eukaryota</taxon>
        <taxon>Metazoa</taxon>
        <taxon>Chordata</taxon>
        <taxon>Craniata</taxon>
        <taxon>Vertebrata</taxon>
        <taxon>Euteleostomi</taxon>
        <taxon>Actinopterygii</taxon>
        <taxon>Neopterygii</taxon>
        <taxon>Teleostei</taxon>
        <taxon>Ostariophysi</taxon>
        <taxon>Cypriniformes</taxon>
        <taxon>Danionidae</taxon>
        <taxon>Danioninae</taxon>
        <taxon>Danio</taxon>
    </lineage>
</organism>
<accession>A0A8M3B5Y9</accession>
<keyword evidence="2" id="KW-0963">Cytoplasm</keyword>
<evidence type="ECO:0000256" key="8">
    <source>
        <dbReference type="ARBA" id="ARBA00068862"/>
    </source>
</evidence>
<feature type="region of interest" description="Disordered" evidence="10">
    <location>
        <begin position="541"/>
        <end position="571"/>
    </location>
</feature>